<sequence>MEYLETAGNLTLNRLAAGLGASIWVETHEALVFGRHSTAALLVHWASAGNWWEATRQQLELPEPVECAGCGHRAYQGKATSRIVAPGVGPVVVSLLLLGHNHAGAVGQEAARSIYLVESIKLARDHIEPQLLAESSVRFAPTLAPSSAHEIDGEGDDACNELDAYLGSMGHKLRTQLASLLGYSELLLEEGFGTDSFGRDSLERIERSGREVLDIVDALEVHLMRQQAKRRLAQTLQKVSMMMASSLNLNEVIPKIHESIAQLVSFDRSQLWWVYDGYLELAEASPDAPTRVSVDEEPYRRVFQELPNIQYIPKIDREHMCDAPHCLGPEDRSWVCLPLMGEKRALALITLASESAHAYSDQDLDLLTAFGHHASLALCNARQYSESRRLSDYDPLTQALSRRYFFESAQNKLDAARRGGEPLSLMMFDVDHFKQVNDTYGHGVGDVALKHVVDNCQLALRPLDLVGRYGGEEFVVLLPGVELAIAMEIADRVRRRIGLSEVESEGRRFRITISAGVATFHPEMDTKIEELINRADAALYRAKEGGRDQMCAEEWDPVTVRMILE</sequence>
<dbReference type="EMBL" id="CP030032">
    <property type="protein sequence ID" value="AWV88120.1"/>
    <property type="molecule type" value="Genomic_DNA"/>
</dbReference>
<accession>A0A2Z4FGU4</accession>
<evidence type="ECO:0000313" key="2">
    <source>
        <dbReference type="Proteomes" id="UP000249799"/>
    </source>
</evidence>
<dbReference type="SMART" id="SM00065">
    <property type="entry name" value="GAF"/>
    <property type="match status" value="1"/>
</dbReference>
<dbReference type="Proteomes" id="UP000249799">
    <property type="component" value="Chromosome"/>
</dbReference>
<dbReference type="CDD" id="cd00082">
    <property type="entry name" value="HisKA"/>
    <property type="match status" value="1"/>
</dbReference>
<dbReference type="SUPFAM" id="SSF55781">
    <property type="entry name" value="GAF domain-like"/>
    <property type="match status" value="1"/>
</dbReference>
<dbReference type="GO" id="GO:0043709">
    <property type="term" value="P:cell adhesion involved in single-species biofilm formation"/>
    <property type="evidence" value="ECO:0007669"/>
    <property type="project" value="TreeGrafter"/>
</dbReference>
<dbReference type="KEGG" id="bsed:DN745_01725"/>
<dbReference type="InterPro" id="IPR003018">
    <property type="entry name" value="GAF"/>
</dbReference>
<keyword evidence="2" id="KW-1185">Reference proteome</keyword>
<dbReference type="InterPro" id="IPR003661">
    <property type="entry name" value="HisK_dim/P_dom"/>
</dbReference>
<dbReference type="GO" id="GO:0052621">
    <property type="term" value="F:diguanylate cyclase activity"/>
    <property type="evidence" value="ECO:0007669"/>
    <property type="project" value="TreeGrafter"/>
</dbReference>
<dbReference type="InterPro" id="IPR050469">
    <property type="entry name" value="Diguanylate_Cyclase"/>
</dbReference>
<dbReference type="FunFam" id="3.30.70.270:FF:000001">
    <property type="entry name" value="Diguanylate cyclase domain protein"/>
    <property type="match status" value="1"/>
</dbReference>
<reference evidence="1 2" key="1">
    <citation type="submission" date="2018-06" db="EMBL/GenBank/DDBJ databases">
        <title>Lujinxingia sediminis gen. nov. sp. nov., a new facultative anaerobic member of the class Deltaproteobacteria, and proposal of Lujinxingaceae fam. nov.</title>
        <authorList>
            <person name="Guo L.-Y."/>
            <person name="Li C.-M."/>
            <person name="Wang S."/>
            <person name="Du Z.-J."/>
        </authorList>
    </citation>
    <scope>NUCLEOTIDE SEQUENCE [LARGE SCALE GENOMIC DNA]</scope>
    <source>
        <strain evidence="1 2">FA350</strain>
    </source>
</reference>
<dbReference type="InterPro" id="IPR029787">
    <property type="entry name" value="Nucleotide_cyclase"/>
</dbReference>
<dbReference type="GO" id="GO:0005886">
    <property type="term" value="C:plasma membrane"/>
    <property type="evidence" value="ECO:0007669"/>
    <property type="project" value="TreeGrafter"/>
</dbReference>
<dbReference type="InterPro" id="IPR029016">
    <property type="entry name" value="GAF-like_dom_sf"/>
</dbReference>
<dbReference type="Gene3D" id="1.10.287.130">
    <property type="match status" value="1"/>
</dbReference>
<dbReference type="AlphaFoldDB" id="A0A2Z4FGU4"/>
<dbReference type="Gene3D" id="3.30.70.270">
    <property type="match status" value="1"/>
</dbReference>
<evidence type="ECO:0000313" key="1">
    <source>
        <dbReference type="EMBL" id="AWV88120.1"/>
    </source>
</evidence>
<name>A0A2Z4FGU4_9DELT</name>
<dbReference type="SUPFAM" id="SSF55073">
    <property type="entry name" value="Nucleotide cyclase"/>
    <property type="match status" value="1"/>
</dbReference>
<dbReference type="InterPro" id="IPR043128">
    <property type="entry name" value="Rev_trsase/Diguanyl_cyclase"/>
</dbReference>
<dbReference type="NCBIfam" id="TIGR00254">
    <property type="entry name" value="GGDEF"/>
    <property type="match status" value="1"/>
</dbReference>
<dbReference type="Pfam" id="PF00512">
    <property type="entry name" value="HisKA"/>
    <property type="match status" value="1"/>
</dbReference>
<proteinExistence type="predicted"/>
<organism evidence="1 2">
    <name type="scientific">Bradymonas sediminis</name>
    <dbReference type="NCBI Taxonomy" id="1548548"/>
    <lineage>
        <taxon>Bacteria</taxon>
        <taxon>Deltaproteobacteria</taxon>
        <taxon>Bradymonadales</taxon>
        <taxon>Bradymonadaceae</taxon>
        <taxon>Bradymonas</taxon>
    </lineage>
</organism>
<dbReference type="InterPro" id="IPR036097">
    <property type="entry name" value="HisK_dim/P_sf"/>
</dbReference>
<dbReference type="OrthoDB" id="9759607at2"/>
<dbReference type="GO" id="GO:1902201">
    <property type="term" value="P:negative regulation of bacterial-type flagellum-dependent cell motility"/>
    <property type="evidence" value="ECO:0007669"/>
    <property type="project" value="TreeGrafter"/>
</dbReference>
<dbReference type="SUPFAM" id="SSF47384">
    <property type="entry name" value="Homodimeric domain of signal transducing histidine kinase"/>
    <property type="match status" value="1"/>
</dbReference>
<dbReference type="InterPro" id="IPR000160">
    <property type="entry name" value="GGDEF_dom"/>
</dbReference>
<dbReference type="RefSeq" id="WP_111331581.1">
    <property type="nucleotide sequence ID" value="NZ_CP030032.1"/>
</dbReference>
<dbReference type="PANTHER" id="PTHR45138:SF24">
    <property type="entry name" value="DIGUANYLATE CYCLASE DGCC-RELATED"/>
    <property type="match status" value="1"/>
</dbReference>
<dbReference type="Gene3D" id="3.30.450.40">
    <property type="match status" value="1"/>
</dbReference>
<dbReference type="PANTHER" id="PTHR45138">
    <property type="entry name" value="REGULATORY COMPONENTS OF SENSORY TRANSDUCTION SYSTEM"/>
    <property type="match status" value="1"/>
</dbReference>
<dbReference type="PROSITE" id="PS50887">
    <property type="entry name" value="GGDEF"/>
    <property type="match status" value="1"/>
</dbReference>
<dbReference type="CDD" id="cd01949">
    <property type="entry name" value="GGDEF"/>
    <property type="match status" value="1"/>
</dbReference>
<gene>
    <name evidence="1" type="ORF">DN745_01725</name>
</gene>
<dbReference type="Pfam" id="PF00990">
    <property type="entry name" value="GGDEF"/>
    <property type="match status" value="1"/>
</dbReference>
<dbReference type="GO" id="GO:0000155">
    <property type="term" value="F:phosphorelay sensor kinase activity"/>
    <property type="evidence" value="ECO:0007669"/>
    <property type="project" value="InterPro"/>
</dbReference>
<protein>
    <submittedName>
        <fullName evidence="1">Uncharacterized protein</fullName>
    </submittedName>
</protein>
<dbReference type="SMART" id="SM00267">
    <property type="entry name" value="GGDEF"/>
    <property type="match status" value="1"/>
</dbReference>
<dbReference type="Pfam" id="PF13185">
    <property type="entry name" value="GAF_2"/>
    <property type="match status" value="1"/>
</dbReference>